<accession>A0A9Q1QIM8</accession>
<evidence type="ECO:0000313" key="3">
    <source>
        <dbReference type="Proteomes" id="UP001153076"/>
    </source>
</evidence>
<name>A0A9Q1QIM8_9CARY</name>
<dbReference type="PANTHER" id="PTHR33702:SF5">
    <property type="entry name" value="OS01G0308600 PROTEIN"/>
    <property type="match status" value="1"/>
</dbReference>
<evidence type="ECO:0000313" key="2">
    <source>
        <dbReference type="EMBL" id="KAJ8443998.1"/>
    </source>
</evidence>
<dbReference type="PANTHER" id="PTHR33702">
    <property type="entry name" value="BNAA09G40010D PROTEIN"/>
    <property type="match status" value="1"/>
</dbReference>
<dbReference type="Proteomes" id="UP001153076">
    <property type="component" value="Unassembled WGS sequence"/>
</dbReference>
<gene>
    <name evidence="2" type="ORF">Cgig2_020844</name>
</gene>
<feature type="region of interest" description="Disordered" evidence="1">
    <location>
        <begin position="242"/>
        <end position="262"/>
    </location>
</feature>
<dbReference type="EMBL" id="JAKOGI010000109">
    <property type="protein sequence ID" value="KAJ8443998.1"/>
    <property type="molecule type" value="Genomic_DNA"/>
</dbReference>
<comment type="caution">
    <text evidence="2">The sequence shown here is derived from an EMBL/GenBank/DDBJ whole genome shotgun (WGS) entry which is preliminary data.</text>
</comment>
<dbReference type="OrthoDB" id="1898021at2759"/>
<dbReference type="AlphaFoldDB" id="A0A9Q1QIM8"/>
<keyword evidence="3" id="KW-1185">Reference proteome</keyword>
<sequence>MGGVSVNVCRRFRSYWKRRRGYGRLTSAVVAREDDGSGSRRRRWSLKIGRRIRLWRRLGSPPKWLLRIRDAYVKLMLNFANTGLAGGGGFGGSVNAAGSGKGEFKEYDARVIVEIHRGFRSYWKRRRGYRRLKNAVVAREEDGSGSGQRRRRRWGLKIGRRIRLLRRIGSPRKWLLRIRDAYVKLMLNFASTGLVGGGGFGGSVYVSGSGKGEFKEYDERVIVEIYKSIVVAQGQFLPCDAPKRISSDHHRRRRHDHAISAG</sequence>
<organism evidence="2 3">
    <name type="scientific">Carnegiea gigantea</name>
    <dbReference type="NCBI Taxonomy" id="171969"/>
    <lineage>
        <taxon>Eukaryota</taxon>
        <taxon>Viridiplantae</taxon>
        <taxon>Streptophyta</taxon>
        <taxon>Embryophyta</taxon>
        <taxon>Tracheophyta</taxon>
        <taxon>Spermatophyta</taxon>
        <taxon>Magnoliopsida</taxon>
        <taxon>eudicotyledons</taxon>
        <taxon>Gunneridae</taxon>
        <taxon>Pentapetalae</taxon>
        <taxon>Caryophyllales</taxon>
        <taxon>Cactineae</taxon>
        <taxon>Cactaceae</taxon>
        <taxon>Cactoideae</taxon>
        <taxon>Echinocereeae</taxon>
        <taxon>Carnegiea</taxon>
    </lineage>
</organism>
<protein>
    <submittedName>
        <fullName evidence="2">Uncharacterized protein</fullName>
    </submittedName>
</protein>
<proteinExistence type="predicted"/>
<reference evidence="2" key="1">
    <citation type="submission" date="2022-04" db="EMBL/GenBank/DDBJ databases">
        <title>Carnegiea gigantea Genome sequencing and assembly v2.</title>
        <authorList>
            <person name="Copetti D."/>
            <person name="Sanderson M.J."/>
            <person name="Burquez A."/>
            <person name="Wojciechowski M.F."/>
        </authorList>
    </citation>
    <scope>NUCLEOTIDE SEQUENCE</scope>
    <source>
        <strain evidence="2">SGP5-SGP5p</strain>
        <tissue evidence="2">Aerial part</tissue>
    </source>
</reference>
<evidence type="ECO:0000256" key="1">
    <source>
        <dbReference type="SAM" id="MobiDB-lite"/>
    </source>
</evidence>